<feature type="domain" description="Myb/SANT-like DNA-binding" evidence="2">
    <location>
        <begin position="2"/>
        <end position="43"/>
    </location>
</feature>
<dbReference type="AlphaFoldDB" id="A0AAW2E6Z0"/>
<proteinExistence type="predicted"/>
<dbReference type="InterPro" id="IPR044822">
    <property type="entry name" value="Myb_DNA-bind_4"/>
</dbReference>
<evidence type="ECO:0000256" key="1">
    <source>
        <dbReference type="SAM" id="MobiDB-lite"/>
    </source>
</evidence>
<name>A0AAW2E6Z0_9HYME</name>
<feature type="compositionally biased region" description="Basic and acidic residues" evidence="1">
    <location>
        <begin position="70"/>
        <end position="81"/>
    </location>
</feature>
<feature type="region of interest" description="Disordered" evidence="1">
    <location>
        <begin position="70"/>
        <end position="103"/>
    </location>
</feature>
<organism evidence="3 4">
    <name type="scientific">Cardiocondyla obscurior</name>
    <dbReference type="NCBI Taxonomy" id="286306"/>
    <lineage>
        <taxon>Eukaryota</taxon>
        <taxon>Metazoa</taxon>
        <taxon>Ecdysozoa</taxon>
        <taxon>Arthropoda</taxon>
        <taxon>Hexapoda</taxon>
        <taxon>Insecta</taxon>
        <taxon>Pterygota</taxon>
        <taxon>Neoptera</taxon>
        <taxon>Endopterygota</taxon>
        <taxon>Hymenoptera</taxon>
        <taxon>Apocrita</taxon>
        <taxon>Aculeata</taxon>
        <taxon>Formicoidea</taxon>
        <taxon>Formicidae</taxon>
        <taxon>Myrmicinae</taxon>
        <taxon>Cardiocondyla</taxon>
    </lineage>
</organism>
<evidence type="ECO:0000313" key="3">
    <source>
        <dbReference type="EMBL" id="KAL0098770.1"/>
    </source>
</evidence>
<dbReference type="Pfam" id="PF13837">
    <property type="entry name" value="Myb_DNA-bind_4"/>
    <property type="match status" value="1"/>
</dbReference>
<dbReference type="PANTHER" id="PTHR47595">
    <property type="entry name" value="HEAT SHOCK 70 KDA PROTEIN 14"/>
    <property type="match status" value="1"/>
</dbReference>
<feature type="compositionally biased region" description="Polar residues" evidence="1">
    <location>
        <begin position="82"/>
        <end position="92"/>
    </location>
</feature>
<dbReference type="PANTHER" id="PTHR47595:SF1">
    <property type="entry name" value="MYB_SANT-LIKE DNA-BINDING DOMAIN-CONTAINING PROTEIN"/>
    <property type="match status" value="1"/>
</dbReference>
<dbReference type="EMBL" id="JADYXP020000037">
    <property type="protein sequence ID" value="KAL0098770.1"/>
    <property type="molecule type" value="Genomic_DNA"/>
</dbReference>
<comment type="caution">
    <text evidence="3">The sequence shown here is derived from an EMBL/GenBank/DDBJ whole genome shotgun (WGS) entry which is preliminary data.</text>
</comment>
<dbReference type="Proteomes" id="UP001430953">
    <property type="component" value="Unassembled WGS sequence"/>
</dbReference>
<evidence type="ECO:0000259" key="2">
    <source>
        <dbReference type="Pfam" id="PF13837"/>
    </source>
</evidence>
<evidence type="ECO:0000313" key="4">
    <source>
        <dbReference type="Proteomes" id="UP001430953"/>
    </source>
</evidence>
<accession>A0AAW2E6Z0</accession>
<sequence length="154" mass="17877">MKTSTQCENKWKDIKRKYMETKDHNNKSGNDPKTCKFYEEIEEVLGEKPCVKPVSIASNLNKRQREVVNCKELSDSDKINEETSCSSTQNEETPPKKRKNTRIQRELQDWSAALLADAKTREEARERRHQEAIAESKAAINAYKEMMEKLIGKL</sequence>
<protein>
    <recommendedName>
        <fullName evidence="2">Myb/SANT-like DNA-binding domain-containing protein</fullName>
    </recommendedName>
</protein>
<keyword evidence="4" id="KW-1185">Reference proteome</keyword>
<reference evidence="3 4" key="1">
    <citation type="submission" date="2023-03" db="EMBL/GenBank/DDBJ databases">
        <title>High recombination rates correlate with genetic variation in Cardiocondyla obscurior ants.</title>
        <authorList>
            <person name="Errbii M."/>
        </authorList>
    </citation>
    <scope>NUCLEOTIDE SEQUENCE [LARGE SCALE GENOMIC DNA]</scope>
    <source>
        <strain evidence="3">Alpha-2009</strain>
        <tissue evidence="3">Whole body</tissue>
    </source>
</reference>
<gene>
    <name evidence="3" type="ORF">PUN28_020726</name>
</gene>